<dbReference type="RefSeq" id="WP_380203252.1">
    <property type="nucleotide sequence ID" value="NZ_JBHTEK010000001.1"/>
</dbReference>
<keyword evidence="2" id="KW-1185">Reference proteome</keyword>
<gene>
    <name evidence="1" type="ORF">ACFQT0_12770</name>
</gene>
<evidence type="ECO:0000313" key="1">
    <source>
        <dbReference type="EMBL" id="MFC7668160.1"/>
    </source>
</evidence>
<comment type="caution">
    <text evidence="1">The sequence shown here is derived from an EMBL/GenBank/DDBJ whole genome shotgun (WGS) entry which is preliminary data.</text>
</comment>
<dbReference type="EMBL" id="JBHTEK010000001">
    <property type="protein sequence ID" value="MFC7668160.1"/>
    <property type="molecule type" value="Genomic_DNA"/>
</dbReference>
<organism evidence="1 2">
    <name type="scientific">Hymenobacter humi</name>
    <dbReference type="NCBI Taxonomy" id="1411620"/>
    <lineage>
        <taxon>Bacteria</taxon>
        <taxon>Pseudomonadati</taxon>
        <taxon>Bacteroidota</taxon>
        <taxon>Cytophagia</taxon>
        <taxon>Cytophagales</taxon>
        <taxon>Hymenobacteraceae</taxon>
        <taxon>Hymenobacter</taxon>
    </lineage>
</organism>
<protein>
    <recommendedName>
        <fullName evidence="3">FlgD Ig-like domain-containing protein</fullName>
    </recommendedName>
</protein>
<name>A0ABW2U447_9BACT</name>
<proteinExistence type="predicted"/>
<accession>A0ABW2U447</accession>
<evidence type="ECO:0008006" key="3">
    <source>
        <dbReference type="Google" id="ProtNLM"/>
    </source>
</evidence>
<evidence type="ECO:0000313" key="2">
    <source>
        <dbReference type="Proteomes" id="UP001596513"/>
    </source>
</evidence>
<reference evidence="2" key="1">
    <citation type="journal article" date="2019" name="Int. J. Syst. Evol. Microbiol.">
        <title>The Global Catalogue of Microorganisms (GCM) 10K type strain sequencing project: providing services to taxonomists for standard genome sequencing and annotation.</title>
        <authorList>
            <consortium name="The Broad Institute Genomics Platform"/>
            <consortium name="The Broad Institute Genome Sequencing Center for Infectious Disease"/>
            <person name="Wu L."/>
            <person name="Ma J."/>
        </authorList>
    </citation>
    <scope>NUCLEOTIDE SEQUENCE [LARGE SCALE GENOMIC DNA]</scope>
    <source>
        <strain evidence="2">JCM 19635</strain>
    </source>
</reference>
<sequence length="55" mass="6154">MVLDVAGREVGRLLDGPLRAGHHEVRWERGGLVPGPYFLQLRAGRYAPVFRTVVL</sequence>
<dbReference type="Proteomes" id="UP001596513">
    <property type="component" value="Unassembled WGS sequence"/>
</dbReference>